<reference evidence="2" key="1">
    <citation type="journal article" date="2015" name="Genome Biol. Evol.">
        <title>Organellar Genomes of White Spruce (Picea glauca): Assembly and Annotation.</title>
        <authorList>
            <person name="Jackman S.D."/>
            <person name="Warren R.L."/>
            <person name="Gibb E.A."/>
            <person name="Vandervalk B.P."/>
            <person name="Mohamadi H."/>
            <person name="Chu J."/>
            <person name="Raymond A."/>
            <person name="Pleasance S."/>
            <person name="Coope R."/>
            <person name="Wildung M.R."/>
            <person name="Ritland C.E."/>
            <person name="Bousquet J."/>
            <person name="Jones S.J."/>
            <person name="Bohlmann J."/>
            <person name="Birol I."/>
        </authorList>
    </citation>
    <scope>NUCLEOTIDE SEQUENCE [LARGE SCALE GENOMIC DNA]</scope>
    <source>
        <tissue evidence="2">Flushing bud</tissue>
    </source>
</reference>
<keyword evidence="2" id="KW-0496">Mitochondrion</keyword>
<feature type="signal peptide" evidence="1">
    <location>
        <begin position="1"/>
        <end position="18"/>
    </location>
</feature>
<evidence type="ECO:0008006" key="3">
    <source>
        <dbReference type="Google" id="ProtNLM"/>
    </source>
</evidence>
<name>A0A101M2F8_PICGL</name>
<geneLocation type="mitochondrion" evidence="2"/>
<dbReference type="AlphaFoldDB" id="A0A101M2F8"/>
<dbReference type="EMBL" id="LKAM01000002">
    <property type="protein sequence ID" value="KUM49780.1"/>
    <property type="molecule type" value="Genomic_DNA"/>
</dbReference>
<sequence length="83" mass="9313">MLVWVPAYAWLLVSSVCARSCVSMYVVVLSGWCSPTQSMSLAKWTSDACCAIDLLPALAHVFHCNWPFSFRAGPLQFWCPRNK</sequence>
<feature type="chain" id="PRO_5007100235" description="Secreted protein" evidence="1">
    <location>
        <begin position="19"/>
        <end position="83"/>
    </location>
</feature>
<organism evidence="2">
    <name type="scientific">Picea glauca</name>
    <name type="common">White spruce</name>
    <name type="synonym">Pinus glauca</name>
    <dbReference type="NCBI Taxonomy" id="3330"/>
    <lineage>
        <taxon>Eukaryota</taxon>
        <taxon>Viridiplantae</taxon>
        <taxon>Streptophyta</taxon>
        <taxon>Embryophyta</taxon>
        <taxon>Tracheophyta</taxon>
        <taxon>Spermatophyta</taxon>
        <taxon>Pinopsida</taxon>
        <taxon>Pinidae</taxon>
        <taxon>Conifers I</taxon>
        <taxon>Pinales</taxon>
        <taxon>Pinaceae</taxon>
        <taxon>Picea</taxon>
    </lineage>
</organism>
<evidence type="ECO:0000313" key="2">
    <source>
        <dbReference type="EMBL" id="KUM49780.1"/>
    </source>
</evidence>
<gene>
    <name evidence="2" type="ORF">ABT39_MTgene3007</name>
</gene>
<proteinExistence type="predicted"/>
<keyword evidence="1" id="KW-0732">Signal</keyword>
<evidence type="ECO:0000256" key="1">
    <source>
        <dbReference type="SAM" id="SignalP"/>
    </source>
</evidence>
<protein>
    <recommendedName>
        <fullName evidence="3">Secreted protein</fullName>
    </recommendedName>
</protein>
<comment type="caution">
    <text evidence="2">The sequence shown here is derived from an EMBL/GenBank/DDBJ whole genome shotgun (WGS) entry which is preliminary data.</text>
</comment>
<accession>A0A101M2F8</accession>